<dbReference type="AlphaFoldDB" id="A0A6M3Y3D6"/>
<dbReference type="EMBL" id="MT143458">
    <property type="protein sequence ID" value="QJA97058.1"/>
    <property type="molecule type" value="Genomic_DNA"/>
</dbReference>
<reference evidence="2" key="1">
    <citation type="submission" date="2020-03" db="EMBL/GenBank/DDBJ databases">
        <title>The deep terrestrial virosphere.</title>
        <authorList>
            <person name="Holmfeldt K."/>
            <person name="Nilsson E."/>
            <person name="Simone D."/>
            <person name="Lopez-Fernandez M."/>
            <person name="Wu X."/>
            <person name="de Brujin I."/>
            <person name="Lundin D."/>
            <person name="Andersson A."/>
            <person name="Bertilsson S."/>
            <person name="Dopson M."/>
        </authorList>
    </citation>
    <scope>NUCLEOTIDE SEQUENCE</scope>
    <source>
        <strain evidence="1">MM415B06759</strain>
        <strain evidence="2">TM448B04975</strain>
    </source>
</reference>
<protein>
    <submittedName>
        <fullName evidence="2">Uncharacterized protein</fullName>
    </submittedName>
</protein>
<dbReference type="EMBL" id="MT145117">
    <property type="protein sequence ID" value="QJI03768.1"/>
    <property type="molecule type" value="Genomic_DNA"/>
</dbReference>
<organism evidence="2">
    <name type="scientific">viral metagenome</name>
    <dbReference type="NCBI Taxonomy" id="1070528"/>
    <lineage>
        <taxon>unclassified sequences</taxon>
        <taxon>metagenomes</taxon>
        <taxon>organismal metagenomes</taxon>
    </lineage>
</organism>
<evidence type="ECO:0000313" key="1">
    <source>
        <dbReference type="EMBL" id="QJA97058.1"/>
    </source>
</evidence>
<accession>A0A6M3Y3D6</accession>
<gene>
    <name evidence="1" type="ORF">MM415B06759_0010</name>
    <name evidence="2" type="ORF">TM448B04975_0008</name>
</gene>
<name>A0A6M3Y3D6_9ZZZZ</name>
<evidence type="ECO:0000313" key="2">
    <source>
        <dbReference type="EMBL" id="QJI03768.1"/>
    </source>
</evidence>
<proteinExistence type="predicted"/>
<sequence length="52" mass="5831">MTELEQAREEKEPCKECGGKGYLEDCTYLNANVCPDCPVCKGKGYKEVTIKK</sequence>